<dbReference type="GO" id="GO:0006310">
    <property type="term" value="P:DNA recombination"/>
    <property type="evidence" value="ECO:0007669"/>
    <property type="project" value="UniProtKB-UniRule"/>
</dbReference>
<feature type="region of interest" description="Domain II" evidence="6">
    <location>
        <begin position="64"/>
        <end position="141"/>
    </location>
</feature>
<dbReference type="Gene3D" id="1.10.8.10">
    <property type="entry name" value="DNA helicase RuvA subunit, C-terminal domain"/>
    <property type="match status" value="1"/>
</dbReference>
<comment type="subcellular location">
    <subcellularLocation>
        <location evidence="6">Cytoplasm</location>
    </subcellularLocation>
</comment>
<dbReference type="HAMAP" id="MF_00031">
    <property type="entry name" value="DNA_HJ_migration_RuvA"/>
    <property type="match status" value="1"/>
</dbReference>
<evidence type="ECO:0000313" key="9">
    <source>
        <dbReference type="EMBL" id="NBG88922.1"/>
    </source>
</evidence>
<evidence type="ECO:0000259" key="7">
    <source>
        <dbReference type="Pfam" id="PF01330"/>
    </source>
</evidence>
<dbReference type="Proteomes" id="UP000449710">
    <property type="component" value="Unassembled WGS sequence"/>
</dbReference>
<comment type="function">
    <text evidence="6">The RuvA-RuvB-RuvC complex processes Holliday junction (HJ) DNA during genetic recombination and DNA repair, while the RuvA-RuvB complex plays an important role in the rescue of blocked DNA replication forks via replication fork reversal (RFR). RuvA specifically binds to HJ cruciform DNA, conferring on it an open structure. The RuvB hexamer acts as an ATP-dependent pump, pulling dsDNA into and through the RuvAB complex. HJ branch migration allows RuvC to scan DNA until it finds its consensus sequence, where it cleaves and resolves the cruciform DNA.</text>
</comment>
<dbReference type="Pfam" id="PF14520">
    <property type="entry name" value="HHH_5"/>
    <property type="match status" value="1"/>
</dbReference>
<dbReference type="InterPro" id="IPR000085">
    <property type="entry name" value="RuvA"/>
</dbReference>
<dbReference type="InterPro" id="IPR036267">
    <property type="entry name" value="RuvA_C_sf"/>
</dbReference>
<dbReference type="GO" id="GO:0000400">
    <property type="term" value="F:four-way junction DNA binding"/>
    <property type="evidence" value="ECO:0007669"/>
    <property type="project" value="UniProtKB-UniRule"/>
</dbReference>
<name>A0AA43XLI2_9CLOT</name>
<dbReference type="EMBL" id="SUMG01000014">
    <property type="protein sequence ID" value="NBG88922.1"/>
    <property type="molecule type" value="Genomic_DNA"/>
</dbReference>
<dbReference type="InterPro" id="IPR010994">
    <property type="entry name" value="RuvA_2-like"/>
</dbReference>
<evidence type="ECO:0000256" key="1">
    <source>
        <dbReference type="ARBA" id="ARBA00022490"/>
    </source>
</evidence>
<dbReference type="Pfam" id="PF07499">
    <property type="entry name" value="RuvA_C"/>
    <property type="match status" value="1"/>
</dbReference>
<dbReference type="SUPFAM" id="SSF47781">
    <property type="entry name" value="RuvA domain 2-like"/>
    <property type="match status" value="1"/>
</dbReference>
<feature type="domain" description="DNA helicase Holliday junction RuvA type" evidence="7">
    <location>
        <begin position="1"/>
        <end position="61"/>
    </location>
</feature>
<accession>A0AA43XLI2</accession>
<evidence type="ECO:0000256" key="2">
    <source>
        <dbReference type="ARBA" id="ARBA00022763"/>
    </source>
</evidence>
<sequence>MFAFIDGKIHSKDLGSIILEVNGIGYKVHTTENTINQVQVGEKTIIHTHLVVRDDEMVLFGFNSKEELKMFHQLRSVSKIGAKVACGILSHFTPEELTRNIYEGSIGNISKAPGVGKKTAERMVVELKDKLSAIDLASATVEPETQKEDVRHRETVDALMSLGYTKQEGQKAVKSLESETLSVDEMIKESLKLLMKS</sequence>
<keyword evidence="3 6" id="KW-0238">DNA-binding</keyword>
<evidence type="ECO:0000256" key="4">
    <source>
        <dbReference type="ARBA" id="ARBA00023172"/>
    </source>
</evidence>
<keyword evidence="10" id="KW-1185">Reference proteome</keyword>
<feature type="region of interest" description="Domain III" evidence="6">
    <location>
        <begin position="151"/>
        <end position="197"/>
    </location>
</feature>
<evidence type="ECO:0000256" key="3">
    <source>
        <dbReference type="ARBA" id="ARBA00023125"/>
    </source>
</evidence>
<dbReference type="InterPro" id="IPR013849">
    <property type="entry name" value="DNA_helicase_Holl-junc_RuvA_I"/>
</dbReference>
<keyword evidence="2 6" id="KW-0227">DNA damage</keyword>
<proteinExistence type="inferred from homology"/>
<dbReference type="NCBIfam" id="TIGR00084">
    <property type="entry name" value="ruvA"/>
    <property type="match status" value="1"/>
</dbReference>
<protein>
    <recommendedName>
        <fullName evidence="6">Holliday junction branch migration complex subunit RuvA</fullName>
    </recommendedName>
</protein>
<dbReference type="Pfam" id="PF01330">
    <property type="entry name" value="RuvA_N"/>
    <property type="match status" value="1"/>
</dbReference>
<dbReference type="InterPro" id="IPR011114">
    <property type="entry name" value="RuvA_C"/>
</dbReference>
<comment type="similarity">
    <text evidence="6">Belongs to the RuvA family.</text>
</comment>
<dbReference type="GO" id="GO:0005737">
    <property type="term" value="C:cytoplasm"/>
    <property type="evidence" value="ECO:0007669"/>
    <property type="project" value="UniProtKB-SubCell"/>
</dbReference>
<dbReference type="InterPro" id="IPR012340">
    <property type="entry name" value="NA-bd_OB-fold"/>
</dbReference>
<gene>
    <name evidence="6 9" type="primary">ruvA</name>
    <name evidence="9" type="ORF">ISALK_10465</name>
</gene>
<dbReference type="Gene3D" id="2.40.50.140">
    <property type="entry name" value="Nucleic acid-binding proteins"/>
    <property type="match status" value="1"/>
</dbReference>
<evidence type="ECO:0000259" key="8">
    <source>
        <dbReference type="Pfam" id="PF07499"/>
    </source>
</evidence>
<comment type="caution">
    <text evidence="9">The sequence shown here is derived from an EMBL/GenBank/DDBJ whole genome shotgun (WGS) entry which is preliminary data.</text>
</comment>
<comment type="caution">
    <text evidence="6">Lacks conserved residue(s) required for the propagation of feature annotation.</text>
</comment>
<dbReference type="RefSeq" id="WP_160722048.1">
    <property type="nucleotide sequence ID" value="NZ_SUMG01000014.1"/>
</dbReference>
<reference evidence="9 10" key="1">
    <citation type="submission" date="2019-04" db="EMBL/GenBank/DDBJ databases">
        <title>Isachenkonia alkalipeptolytica gen. nov. sp. nov. a new anaerobic, alkiliphilic organothrophic bacterium capable to reduce synthesized ferrihydrite isolated from a soda lake.</title>
        <authorList>
            <person name="Toshchakov S.V."/>
            <person name="Zavarzina D.G."/>
            <person name="Zhilina T.N."/>
            <person name="Kostrikina N.A."/>
            <person name="Kublanov I.V."/>
        </authorList>
    </citation>
    <scope>NUCLEOTIDE SEQUENCE [LARGE SCALE GENOMIC DNA]</scope>
    <source>
        <strain evidence="9 10">Z-1701</strain>
    </source>
</reference>
<dbReference type="GO" id="GO:0009378">
    <property type="term" value="F:four-way junction helicase activity"/>
    <property type="evidence" value="ECO:0007669"/>
    <property type="project" value="InterPro"/>
</dbReference>
<evidence type="ECO:0000256" key="5">
    <source>
        <dbReference type="ARBA" id="ARBA00023204"/>
    </source>
</evidence>
<dbReference type="AlphaFoldDB" id="A0AA43XLI2"/>
<keyword evidence="1 6" id="KW-0963">Cytoplasm</keyword>
<dbReference type="GO" id="GO:0005524">
    <property type="term" value="F:ATP binding"/>
    <property type="evidence" value="ECO:0007669"/>
    <property type="project" value="InterPro"/>
</dbReference>
<comment type="subunit">
    <text evidence="6">Homotetramer. Forms an RuvA(8)-RuvB(12)-Holliday junction (HJ) complex. HJ DNA is sandwiched between 2 RuvA tetramers; dsDNA enters through RuvA and exits via RuvB. An RuvB hexamer assembles on each DNA strand where it exits the tetramer. Each RuvB hexamer is contacted by two RuvA subunits (via domain III) on 2 adjacent RuvB subunits; this complex drives branch migration. In the full resolvosome a probable DNA-RuvA(4)-RuvB(12)-RuvC(2) complex forms which resolves the HJ.</text>
</comment>
<feature type="domain" description="Holliday junction DNA helicase RuvA C-terminal" evidence="8">
    <location>
        <begin position="154"/>
        <end position="195"/>
    </location>
</feature>
<keyword evidence="4 6" id="KW-0233">DNA recombination</keyword>
<dbReference type="GO" id="GO:0009379">
    <property type="term" value="C:Holliday junction helicase complex"/>
    <property type="evidence" value="ECO:0007669"/>
    <property type="project" value="InterPro"/>
</dbReference>
<dbReference type="Gene3D" id="1.10.150.20">
    <property type="entry name" value="5' to 3' exonuclease, C-terminal subdomain"/>
    <property type="match status" value="1"/>
</dbReference>
<keyword evidence="5 6" id="KW-0234">DNA repair</keyword>
<dbReference type="GO" id="GO:0048476">
    <property type="term" value="C:Holliday junction resolvase complex"/>
    <property type="evidence" value="ECO:0007669"/>
    <property type="project" value="UniProtKB-UniRule"/>
</dbReference>
<organism evidence="9 10">
    <name type="scientific">Isachenkonia alkalipeptolytica</name>
    <dbReference type="NCBI Taxonomy" id="2565777"/>
    <lineage>
        <taxon>Bacteria</taxon>
        <taxon>Bacillati</taxon>
        <taxon>Bacillota</taxon>
        <taxon>Clostridia</taxon>
        <taxon>Eubacteriales</taxon>
        <taxon>Clostridiaceae</taxon>
        <taxon>Isachenkonia</taxon>
    </lineage>
</organism>
<dbReference type="SUPFAM" id="SSF46929">
    <property type="entry name" value="DNA helicase RuvA subunit, C-terminal domain"/>
    <property type="match status" value="1"/>
</dbReference>
<dbReference type="SUPFAM" id="SSF50249">
    <property type="entry name" value="Nucleic acid-binding proteins"/>
    <property type="match status" value="1"/>
</dbReference>
<dbReference type="GO" id="GO:0006281">
    <property type="term" value="P:DNA repair"/>
    <property type="evidence" value="ECO:0007669"/>
    <property type="project" value="UniProtKB-UniRule"/>
</dbReference>
<comment type="domain">
    <text evidence="6">Has three domains with a flexible linker between the domains II and III and assumes an 'L' shape. Domain III is highly mobile and contacts RuvB.</text>
</comment>
<dbReference type="CDD" id="cd14332">
    <property type="entry name" value="UBA_RuvA_C"/>
    <property type="match status" value="1"/>
</dbReference>
<evidence type="ECO:0000256" key="6">
    <source>
        <dbReference type="HAMAP-Rule" id="MF_00031"/>
    </source>
</evidence>
<evidence type="ECO:0000313" key="10">
    <source>
        <dbReference type="Proteomes" id="UP000449710"/>
    </source>
</evidence>